<dbReference type="InterPro" id="IPR050951">
    <property type="entry name" value="Retrovirus_Pol_polyprotein"/>
</dbReference>
<protein>
    <recommendedName>
        <fullName evidence="2">Integrase zinc-binding domain-containing protein</fullName>
    </recommendedName>
</protein>
<feature type="region of interest" description="Disordered" evidence="1">
    <location>
        <begin position="39"/>
        <end position="81"/>
    </location>
</feature>
<dbReference type="Pfam" id="PF17921">
    <property type="entry name" value="Integrase_H2C2"/>
    <property type="match status" value="1"/>
</dbReference>
<accession>A0ABY7DW52</accession>
<name>A0ABY7DW52_MYAAR</name>
<evidence type="ECO:0000313" key="4">
    <source>
        <dbReference type="Proteomes" id="UP001164746"/>
    </source>
</evidence>
<dbReference type="Gene3D" id="1.10.340.70">
    <property type="match status" value="1"/>
</dbReference>
<proteinExistence type="predicted"/>
<dbReference type="PANTHER" id="PTHR37984:SF5">
    <property type="entry name" value="PROTEIN NYNRIN-LIKE"/>
    <property type="match status" value="1"/>
</dbReference>
<dbReference type="InterPro" id="IPR041588">
    <property type="entry name" value="Integrase_H2C2"/>
</dbReference>
<feature type="domain" description="Integrase zinc-binding" evidence="2">
    <location>
        <begin position="196"/>
        <end position="255"/>
    </location>
</feature>
<keyword evidence="4" id="KW-1185">Reference proteome</keyword>
<gene>
    <name evidence="3" type="ORF">MAR_008485</name>
</gene>
<sequence length="372" mass="42813">MATSSPDPEISFDNVDLIQDNDHTANSQENDNLIDMSSIQHERDHRSNSEALSSNVRSRTGPSMPASEIMNAHSTPQHTDDRRHVHLKSDRNVYDQCTNNANESSVRNNTTLKPTMAQIPNWSSSDISCSQSNDTSLCYIIQAMEANSKPDWSSVSDKSAVVKTLWRMWDRLEILNGILYRIWYDDSNKSHRQIVVPDSHKAEVFLYSHDIPSAAHLGVNKTLERLRQTFYWSGMKDDVQDYCNKCDLCSSRKPSKPTNEYVSALHNELETIHKMAQTTLRVKAQYRKRHYDLTAKRRAFIKGDAVWLFDKQKRVGVCSKLSPQWKGPCLVTGKIDDLVYFVKTSQRSLARPFHMDRLRLYRGLHKPAWLKI</sequence>
<dbReference type="PANTHER" id="PTHR37984">
    <property type="entry name" value="PROTEIN CBG26694"/>
    <property type="match status" value="1"/>
</dbReference>
<organism evidence="3 4">
    <name type="scientific">Mya arenaria</name>
    <name type="common">Soft-shell clam</name>
    <dbReference type="NCBI Taxonomy" id="6604"/>
    <lineage>
        <taxon>Eukaryota</taxon>
        <taxon>Metazoa</taxon>
        <taxon>Spiralia</taxon>
        <taxon>Lophotrochozoa</taxon>
        <taxon>Mollusca</taxon>
        <taxon>Bivalvia</taxon>
        <taxon>Autobranchia</taxon>
        <taxon>Heteroconchia</taxon>
        <taxon>Euheterodonta</taxon>
        <taxon>Imparidentia</taxon>
        <taxon>Neoheterodontei</taxon>
        <taxon>Myida</taxon>
        <taxon>Myoidea</taxon>
        <taxon>Myidae</taxon>
        <taxon>Mya</taxon>
    </lineage>
</organism>
<dbReference type="EMBL" id="CP111015">
    <property type="protein sequence ID" value="WAR01927.1"/>
    <property type="molecule type" value="Genomic_DNA"/>
</dbReference>
<dbReference type="Proteomes" id="UP001164746">
    <property type="component" value="Chromosome 4"/>
</dbReference>
<evidence type="ECO:0000313" key="3">
    <source>
        <dbReference type="EMBL" id="WAR01927.1"/>
    </source>
</evidence>
<evidence type="ECO:0000256" key="1">
    <source>
        <dbReference type="SAM" id="MobiDB-lite"/>
    </source>
</evidence>
<evidence type="ECO:0000259" key="2">
    <source>
        <dbReference type="Pfam" id="PF17921"/>
    </source>
</evidence>
<feature type="compositionally biased region" description="Polar residues" evidence="1">
    <location>
        <begin position="49"/>
        <end position="61"/>
    </location>
</feature>
<reference evidence="3" key="1">
    <citation type="submission" date="2022-11" db="EMBL/GenBank/DDBJ databases">
        <title>Centuries of genome instability and evolution in soft-shell clam transmissible cancer (bioRxiv).</title>
        <authorList>
            <person name="Hart S.F.M."/>
            <person name="Yonemitsu M.A."/>
            <person name="Giersch R.M."/>
            <person name="Beal B.F."/>
            <person name="Arriagada G."/>
            <person name="Davis B.W."/>
            <person name="Ostrander E.A."/>
            <person name="Goff S.P."/>
            <person name="Metzger M.J."/>
        </authorList>
    </citation>
    <scope>NUCLEOTIDE SEQUENCE</scope>
    <source>
        <strain evidence="3">MELC-2E11</strain>
        <tissue evidence="3">Siphon/mantle</tissue>
    </source>
</reference>